<reference evidence="8" key="1">
    <citation type="journal article" date="2016" name="Genome Announc.">
        <title>Draft Genome Sequences of Five Rapidly Growing Mycobacterium Species, M. thermoresistibile, M. fortuitum subsp. acetamidolyticum, M. canariasense, M. brisbanense, and M. novocastrense.</title>
        <authorList>
            <person name="Katahira K."/>
            <person name="Ogura Y."/>
            <person name="Gotoh Y."/>
            <person name="Hayashi T."/>
        </authorList>
    </citation>
    <scope>NUCLEOTIDE SEQUENCE [LARGE SCALE GENOMIC DNA]</scope>
    <source>
        <strain evidence="8">JCM15654</strain>
    </source>
</reference>
<dbReference type="InterPro" id="IPR029045">
    <property type="entry name" value="ClpP/crotonase-like_dom_sf"/>
</dbReference>
<name>A0A100W6P2_9MYCO</name>
<evidence type="ECO:0000256" key="6">
    <source>
        <dbReference type="RuleBase" id="RU003567"/>
    </source>
</evidence>
<dbReference type="PANTHER" id="PTHR10381">
    <property type="entry name" value="ATP-DEPENDENT CLP PROTEASE PROTEOLYTIC SUBUNIT"/>
    <property type="match status" value="1"/>
</dbReference>
<reference evidence="8" key="2">
    <citation type="submission" date="2016-02" db="EMBL/GenBank/DDBJ databases">
        <title>Draft genome sequence of five rapidly growing Mycobacterium species.</title>
        <authorList>
            <person name="Katahira K."/>
            <person name="Gotou Y."/>
            <person name="Iida K."/>
            <person name="Ogura Y."/>
            <person name="Hayashi T."/>
        </authorList>
    </citation>
    <scope>NUCLEOTIDE SEQUENCE [LARGE SCALE GENOMIC DNA]</scope>
    <source>
        <strain evidence="8">JCM15654</strain>
    </source>
</reference>
<keyword evidence="4" id="KW-0378">Hydrolase</keyword>
<keyword evidence="3 7" id="KW-0645">Protease</keyword>
<keyword evidence="8" id="KW-1185">Reference proteome</keyword>
<dbReference type="InterPro" id="IPR023562">
    <property type="entry name" value="ClpP/TepA"/>
</dbReference>
<dbReference type="STRING" id="146020.RMCB_6777"/>
<dbReference type="AlphaFoldDB" id="A0A100W6P2"/>
<dbReference type="PANTHER" id="PTHR10381:SF70">
    <property type="entry name" value="ATP-DEPENDENT CLP PROTEASE PROTEOLYTIC SUBUNIT"/>
    <property type="match status" value="1"/>
</dbReference>
<evidence type="ECO:0000256" key="3">
    <source>
        <dbReference type="ARBA" id="ARBA00022670"/>
    </source>
</evidence>
<dbReference type="InterPro" id="IPR012106">
    <property type="entry name" value="Phage_Mu_Gp1"/>
</dbReference>
<dbReference type="EMBL" id="BCSX01000056">
    <property type="protein sequence ID" value="GAS92681.1"/>
    <property type="molecule type" value="Genomic_DNA"/>
</dbReference>
<comment type="caution">
    <text evidence="7">The sequence shown here is derived from an EMBL/GenBank/DDBJ whole genome shotgun (WGS) entry which is preliminary data.</text>
</comment>
<dbReference type="Gene3D" id="3.90.226.10">
    <property type="entry name" value="2-enoyl-CoA Hydratase, Chain A, domain 1"/>
    <property type="match status" value="1"/>
</dbReference>
<dbReference type="InterPro" id="IPR001907">
    <property type="entry name" value="ClpP"/>
</dbReference>
<accession>A0A100W6P2</accession>
<dbReference type="SUPFAM" id="SSF52096">
    <property type="entry name" value="ClpP/crotonase"/>
    <property type="match status" value="1"/>
</dbReference>
<evidence type="ECO:0000313" key="8">
    <source>
        <dbReference type="Proteomes" id="UP000069620"/>
    </source>
</evidence>
<dbReference type="GO" id="GO:0006515">
    <property type="term" value="P:protein quality control for misfolded or incompletely synthesized proteins"/>
    <property type="evidence" value="ECO:0007669"/>
    <property type="project" value="TreeGrafter"/>
</dbReference>
<dbReference type="GO" id="GO:0004252">
    <property type="term" value="F:serine-type endopeptidase activity"/>
    <property type="evidence" value="ECO:0007669"/>
    <property type="project" value="InterPro"/>
</dbReference>
<dbReference type="Pfam" id="PF00574">
    <property type="entry name" value="CLP_protease"/>
    <property type="match status" value="1"/>
</dbReference>
<organism evidence="7 8">
    <name type="scientific">Mycolicibacterium brisbanense</name>
    <dbReference type="NCBI Taxonomy" id="146020"/>
    <lineage>
        <taxon>Bacteria</taxon>
        <taxon>Bacillati</taxon>
        <taxon>Actinomycetota</taxon>
        <taxon>Actinomycetes</taxon>
        <taxon>Mycobacteriales</taxon>
        <taxon>Mycobacteriaceae</taxon>
        <taxon>Mycolicibacterium</taxon>
    </lineage>
</organism>
<dbReference type="CDD" id="cd07016">
    <property type="entry name" value="S14_ClpP_1"/>
    <property type="match status" value="1"/>
</dbReference>
<evidence type="ECO:0000256" key="5">
    <source>
        <dbReference type="ARBA" id="ARBA00022825"/>
    </source>
</evidence>
<dbReference type="RefSeq" id="WP_062832235.1">
    <property type="nucleotide sequence ID" value="NZ_BCSX01000056.1"/>
</dbReference>
<evidence type="ECO:0000313" key="7">
    <source>
        <dbReference type="EMBL" id="GAS92681.1"/>
    </source>
</evidence>
<keyword evidence="5" id="KW-0720">Serine protease</keyword>
<dbReference type="GO" id="GO:0051117">
    <property type="term" value="F:ATPase binding"/>
    <property type="evidence" value="ECO:0007669"/>
    <property type="project" value="TreeGrafter"/>
</dbReference>
<dbReference type="OrthoDB" id="9806592at2"/>
<sequence length="399" mass="42325">MVKSWYTIKALADGETGPAEILIYDEISSWGVSAADFVRELAELDAEQITVRINSPGGAVFDGIAILNALRGHPATITTVVDSIAASIASVIAMGGDRVVMNQNSQMMIHNAWNVAVGNADELEKVAKDLRRMSANLASIYADRAGGSVDDWQARMDVETWYTADEAVAAGLADEVMSAAKNDDLLGIARASFDLSKFRFAGRDAAPAPHIEPRAQTPLSVKAEVPNGKEHNVPTLNERIVEKLGLDADADDDAIIAAFEAKVAEKPAPPAPAEPSVDQLATAAAKIGLTVVDKAKYDETVSAVAEFHTFRASQLKAEDGQLVDAAIADGKLAPANKDHWLALMEKDRDGIRATLAQLPKGLIPVAEIGYGRDTEAAAVDNDLQFAFAKITGQEIGKGN</sequence>
<keyword evidence="2" id="KW-0963">Cytoplasm</keyword>
<comment type="similarity">
    <text evidence="1 6">Belongs to the peptidase S14 family.</text>
</comment>
<dbReference type="GO" id="GO:0004176">
    <property type="term" value="F:ATP-dependent peptidase activity"/>
    <property type="evidence" value="ECO:0007669"/>
    <property type="project" value="InterPro"/>
</dbReference>
<dbReference type="NCBIfam" id="NF045542">
    <property type="entry name" value="Clp_rel_HeadMat"/>
    <property type="match status" value="1"/>
</dbReference>
<protein>
    <recommendedName>
        <fullName evidence="6">ATP-dependent Clp protease proteolytic subunit</fullName>
    </recommendedName>
</protein>
<gene>
    <name evidence="7" type="ORF">RMCB_6777</name>
</gene>
<dbReference type="PRINTS" id="PR00127">
    <property type="entry name" value="CLPPROTEASEP"/>
</dbReference>
<evidence type="ECO:0000256" key="1">
    <source>
        <dbReference type="ARBA" id="ARBA00007039"/>
    </source>
</evidence>
<proteinExistence type="inferred from homology"/>
<dbReference type="Pfam" id="PF10123">
    <property type="entry name" value="Mu-like_Pro"/>
    <property type="match status" value="1"/>
</dbReference>
<evidence type="ECO:0000256" key="4">
    <source>
        <dbReference type="ARBA" id="ARBA00022801"/>
    </source>
</evidence>
<dbReference type="Proteomes" id="UP000069620">
    <property type="component" value="Unassembled WGS sequence"/>
</dbReference>
<evidence type="ECO:0000256" key="2">
    <source>
        <dbReference type="ARBA" id="ARBA00022490"/>
    </source>
</evidence>
<dbReference type="GO" id="GO:0009368">
    <property type="term" value="C:endopeptidase Clp complex"/>
    <property type="evidence" value="ECO:0007669"/>
    <property type="project" value="TreeGrafter"/>
</dbReference>